<reference evidence="1 2" key="1">
    <citation type="submission" date="2014-02" db="EMBL/GenBank/DDBJ databases">
        <title>Genome Sequence of an Hyperthermophilic Archaeon, Thermococcus nautili 30-1, producing viral vesicles.</title>
        <authorList>
            <person name="Oberto J."/>
            <person name="Gaudin M."/>
            <person name="Cossu M."/>
            <person name="Gorlas A."/>
            <person name="Slesarev A."/>
            <person name="Marguet E."/>
            <person name="Forterre P."/>
        </authorList>
    </citation>
    <scope>NUCLEOTIDE SEQUENCE [LARGE SCALE GENOMIC DNA]</scope>
    <source>
        <strain evidence="1 2">30-1</strain>
    </source>
</reference>
<dbReference type="STRING" id="195522.BD01_1294"/>
<dbReference type="HOGENOM" id="CLU_1159103_0_0_2"/>
<gene>
    <name evidence="1" type="ORF">BD01_1294</name>
</gene>
<dbReference type="Proteomes" id="UP000019434">
    <property type="component" value="Chromosome"/>
</dbReference>
<protein>
    <submittedName>
        <fullName evidence="1">Uncharacterized protein</fullName>
    </submittedName>
</protein>
<sequence>MRKLIPIVVLTLAVALVAYSQFQAGGLEKYLEDINQNLDYVAVVRVDNFTTLVLKEENHYLVVEEPDASGIWSLFNGTGKTVRWTICGRGGQNNGTQEILGPIVFMNYLLPVLNGSPLYDRNVTWGNPIEVTLVRKPGVPPYENVTINDTKYGPQTLQIPVNDWIRANLTVSDGRLRKAVVVARYPDYFNFSTSTVRVEIEIVYRGEKDYEKLKARVVERYTELLRACPGEPSINWLT</sequence>
<keyword evidence="2" id="KW-1185">Reference proteome</keyword>
<dbReference type="KEGG" id="tnu:BD01_1294"/>
<evidence type="ECO:0000313" key="2">
    <source>
        <dbReference type="Proteomes" id="UP000019434"/>
    </source>
</evidence>
<evidence type="ECO:0000313" key="1">
    <source>
        <dbReference type="EMBL" id="AHL22905.1"/>
    </source>
</evidence>
<dbReference type="AlphaFoldDB" id="W8P5W6"/>
<organism evidence="1 2">
    <name type="scientific">Thermococcus nautili</name>
    <dbReference type="NCBI Taxonomy" id="195522"/>
    <lineage>
        <taxon>Archaea</taxon>
        <taxon>Methanobacteriati</taxon>
        <taxon>Methanobacteriota</taxon>
        <taxon>Thermococci</taxon>
        <taxon>Thermococcales</taxon>
        <taxon>Thermococcaceae</taxon>
        <taxon>Thermococcus</taxon>
    </lineage>
</organism>
<name>W8P5W6_9EURY</name>
<proteinExistence type="predicted"/>
<dbReference type="EMBL" id="CP007264">
    <property type="protein sequence ID" value="AHL22905.1"/>
    <property type="molecule type" value="Genomic_DNA"/>
</dbReference>
<accession>W8P5W6</accession>